<sequence length="40" mass="4614">MSKTQKSVKVFSQNKVFFTPEHNVGVFKKQKNTVVTIVFL</sequence>
<dbReference type="AlphaFoldDB" id="A0A6C0JC53"/>
<accession>A0A6C0JC53</accession>
<proteinExistence type="predicted"/>
<protein>
    <submittedName>
        <fullName evidence="1">Uncharacterized protein</fullName>
    </submittedName>
</protein>
<organism evidence="1">
    <name type="scientific">viral metagenome</name>
    <dbReference type="NCBI Taxonomy" id="1070528"/>
    <lineage>
        <taxon>unclassified sequences</taxon>
        <taxon>metagenomes</taxon>
        <taxon>organismal metagenomes</taxon>
    </lineage>
</organism>
<dbReference type="EMBL" id="MN740355">
    <property type="protein sequence ID" value="QHU02286.1"/>
    <property type="molecule type" value="Genomic_DNA"/>
</dbReference>
<name>A0A6C0JC53_9ZZZZ</name>
<reference evidence="1" key="1">
    <citation type="journal article" date="2020" name="Nature">
        <title>Giant virus diversity and host interactions through global metagenomics.</title>
        <authorList>
            <person name="Schulz F."/>
            <person name="Roux S."/>
            <person name="Paez-Espino D."/>
            <person name="Jungbluth S."/>
            <person name="Walsh D.A."/>
            <person name="Denef V.J."/>
            <person name="McMahon K.D."/>
            <person name="Konstantinidis K.T."/>
            <person name="Eloe-Fadrosh E.A."/>
            <person name="Kyrpides N.C."/>
            <person name="Woyke T."/>
        </authorList>
    </citation>
    <scope>NUCLEOTIDE SEQUENCE</scope>
    <source>
        <strain evidence="1">GVMAG-M-3300025880-75</strain>
    </source>
</reference>
<evidence type="ECO:0000313" key="1">
    <source>
        <dbReference type="EMBL" id="QHU02286.1"/>
    </source>
</evidence>